<dbReference type="InterPro" id="IPR036264">
    <property type="entry name" value="Bact_exopeptidase_dim_dom"/>
</dbReference>
<proteinExistence type="inferred from homology"/>
<dbReference type="SUPFAM" id="SSF53187">
    <property type="entry name" value="Zn-dependent exopeptidases"/>
    <property type="match status" value="1"/>
</dbReference>
<dbReference type="PIRSF" id="PIRSF001235">
    <property type="entry name" value="Amidase_carbamoylase"/>
    <property type="match status" value="1"/>
</dbReference>
<dbReference type="InterPro" id="IPR010158">
    <property type="entry name" value="Amidase_Cbmase"/>
</dbReference>
<comment type="similarity">
    <text evidence="1">Belongs to the peptidase M20 family.</text>
</comment>
<dbReference type="EMBL" id="VOIR01000011">
    <property type="protein sequence ID" value="KAA6436310.1"/>
    <property type="molecule type" value="Genomic_DNA"/>
</dbReference>
<dbReference type="CDD" id="cd03884">
    <property type="entry name" value="M20_bAS"/>
    <property type="match status" value="1"/>
</dbReference>
<feature type="binding site" evidence="3">
    <location>
        <position position="383"/>
    </location>
    <ligand>
        <name>Zn(2+)</name>
        <dbReference type="ChEBI" id="CHEBI:29105"/>
        <label>2</label>
    </ligand>
</feature>
<evidence type="ECO:0000256" key="1">
    <source>
        <dbReference type="ARBA" id="ARBA00006153"/>
    </source>
</evidence>
<feature type="binding site" evidence="3">
    <location>
        <position position="190"/>
    </location>
    <ligand>
        <name>Zn(2+)</name>
        <dbReference type="ChEBI" id="CHEBI:29105"/>
        <label>1</label>
    </ligand>
</feature>
<dbReference type="Gene3D" id="3.30.70.360">
    <property type="match status" value="1"/>
</dbReference>
<accession>A0A5M8QMT9</accession>
<feature type="binding site" evidence="3">
    <location>
        <position position="92"/>
    </location>
    <ligand>
        <name>Zn(2+)</name>
        <dbReference type="ChEBI" id="CHEBI:29105"/>
        <label>2</label>
    </ligand>
</feature>
<evidence type="ECO:0000256" key="3">
    <source>
        <dbReference type="PIRSR" id="PIRSR001235-1"/>
    </source>
</evidence>
<dbReference type="Gene3D" id="3.40.630.10">
    <property type="entry name" value="Zn peptidases"/>
    <property type="match status" value="1"/>
</dbReference>
<dbReference type="AlphaFoldDB" id="A0A5M8QMT9"/>
<organism evidence="5 6">
    <name type="scientific">Agrococcus sediminis</name>
    <dbReference type="NCBI Taxonomy" id="2599924"/>
    <lineage>
        <taxon>Bacteria</taxon>
        <taxon>Bacillati</taxon>
        <taxon>Actinomycetota</taxon>
        <taxon>Actinomycetes</taxon>
        <taxon>Micrococcales</taxon>
        <taxon>Microbacteriaceae</taxon>
        <taxon>Agrococcus</taxon>
    </lineage>
</organism>
<keyword evidence="2 5" id="KW-0378">Hydrolase</keyword>
<keyword evidence="4" id="KW-0175">Coiled coil</keyword>
<gene>
    <name evidence="5" type="ORF">FQ330_02570</name>
</gene>
<keyword evidence="3" id="KW-0479">Metal-binding</keyword>
<dbReference type="RefSeq" id="WP_146354956.1">
    <property type="nucleotide sequence ID" value="NZ_VOIR01000011.1"/>
</dbReference>
<feature type="binding site" evidence="3">
    <location>
        <position position="92"/>
    </location>
    <ligand>
        <name>Zn(2+)</name>
        <dbReference type="ChEBI" id="CHEBI:29105"/>
        <label>1</label>
    </ligand>
</feature>
<protein>
    <submittedName>
        <fullName evidence="5">M20 family metallo-hydrolase</fullName>
    </submittedName>
</protein>
<dbReference type="PANTHER" id="PTHR32494">
    <property type="entry name" value="ALLANTOATE DEIMINASE-RELATED"/>
    <property type="match status" value="1"/>
</dbReference>
<name>A0A5M8QMT9_9MICO</name>
<dbReference type="SUPFAM" id="SSF55031">
    <property type="entry name" value="Bacterial exopeptidase dimerisation domain"/>
    <property type="match status" value="1"/>
</dbReference>
<keyword evidence="6" id="KW-1185">Reference proteome</keyword>
<dbReference type="NCBIfam" id="TIGR01879">
    <property type="entry name" value="hydantase"/>
    <property type="match status" value="1"/>
</dbReference>
<feature type="binding site" evidence="3">
    <location>
        <position position="131"/>
    </location>
    <ligand>
        <name>Zn(2+)</name>
        <dbReference type="ChEBI" id="CHEBI:29105"/>
        <label>2</label>
    </ligand>
</feature>
<feature type="binding site" evidence="3">
    <location>
        <position position="81"/>
    </location>
    <ligand>
        <name>Zn(2+)</name>
        <dbReference type="ChEBI" id="CHEBI:29105"/>
        <label>1</label>
    </ligand>
</feature>
<evidence type="ECO:0000313" key="5">
    <source>
        <dbReference type="EMBL" id="KAA6436310.1"/>
    </source>
</evidence>
<dbReference type="OrthoDB" id="9808195at2"/>
<dbReference type="Proteomes" id="UP000323221">
    <property type="component" value="Unassembled WGS sequence"/>
</dbReference>
<dbReference type="GO" id="GO:0016813">
    <property type="term" value="F:hydrolase activity, acting on carbon-nitrogen (but not peptide) bonds, in linear amidines"/>
    <property type="evidence" value="ECO:0007669"/>
    <property type="project" value="InterPro"/>
</dbReference>
<evidence type="ECO:0000256" key="2">
    <source>
        <dbReference type="ARBA" id="ARBA00022801"/>
    </source>
</evidence>
<dbReference type="NCBIfam" id="NF006772">
    <property type="entry name" value="PRK09290.2-1"/>
    <property type="match status" value="1"/>
</dbReference>
<reference evidence="5 6" key="1">
    <citation type="submission" date="2019-08" db="EMBL/GenBank/DDBJ databases">
        <title>Agrococcus lahaulensis sp. nov., isolated from a cold desert of the Indian Himalayas.</title>
        <authorList>
            <person name="Qu J.H."/>
        </authorList>
    </citation>
    <scope>NUCLEOTIDE SEQUENCE [LARGE SCALE GENOMIC DNA]</scope>
    <source>
        <strain evidence="5 6">NS18</strain>
    </source>
</reference>
<evidence type="ECO:0000256" key="4">
    <source>
        <dbReference type="SAM" id="Coils"/>
    </source>
</evidence>
<comment type="cofactor">
    <cofactor evidence="3">
        <name>Zn(2+)</name>
        <dbReference type="ChEBI" id="CHEBI:29105"/>
    </cofactor>
    <text evidence="3">Binds 2 Zn(2+) ions per subunit.</text>
</comment>
<comment type="caution">
    <text evidence="5">The sequence shown here is derived from an EMBL/GenBank/DDBJ whole genome shotgun (WGS) entry which is preliminary data.</text>
</comment>
<keyword evidence="3" id="KW-0862">Zinc</keyword>
<dbReference type="GO" id="GO:0046872">
    <property type="term" value="F:metal ion binding"/>
    <property type="evidence" value="ECO:0007669"/>
    <property type="project" value="UniProtKB-KW"/>
</dbReference>
<dbReference type="PANTHER" id="PTHR32494:SF5">
    <property type="entry name" value="ALLANTOATE AMIDOHYDROLASE"/>
    <property type="match status" value="1"/>
</dbReference>
<evidence type="ECO:0000313" key="6">
    <source>
        <dbReference type="Proteomes" id="UP000323221"/>
    </source>
</evidence>
<feature type="coiled-coil region" evidence="4">
    <location>
        <begin position="293"/>
        <end position="320"/>
    </location>
</feature>
<sequence>MQQHEQAEDFLEDFATMSGFGATPGGGVERQAGSAADHETRAWFAGWLERAGFEVRHDAVSNQFGLLELVPGAPYVLVGSHLDSQPLAGRFDGAYGVLAAAHAAREVARRVREGSLQPACNLAVVNWFNEEGSRFTPSMMGSSVLTGKLPLETALAATDRAGVTVAQAIAEPGDALDLTPPPVAAYAEIHIEQGRGLEESGTTIGLVDRTWAASKYRIVVHGEQSHTGSTVMADRRDALYGAALVIVAARELTDELPEGMLHSSVSELELAPNSPVTVARLVEINLDLRSPDEAVLERANALLEERLAAIEERARVTIERRLTHQWGLLAYQPEGVELARSAAAALGLTHAPTMTVAGHDSTNMKDVAPTVMLFVPSIEGISHNEGERTSDEDSVAGVALLTEVTARLVAGELGSAAAFTPGG</sequence>
<dbReference type="Pfam" id="PF01546">
    <property type="entry name" value="Peptidase_M20"/>
    <property type="match status" value="1"/>
</dbReference>
<dbReference type="InterPro" id="IPR002933">
    <property type="entry name" value="Peptidase_M20"/>
</dbReference>